<organism evidence="1 2">
    <name type="scientific">Ignelater luminosus</name>
    <name type="common">Cucubano</name>
    <name type="synonym">Pyrophorus luminosus</name>
    <dbReference type="NCBI Taxonomy" id="2038154"/>
    <lineage>
        <taxon>Eukaryota</taxon>
        <taxon>Metazoa</taxon>
        <taxon>Ecdysozoa</taxon>
        <taxon>Arthropoda</taxon>
        <taxon>Hexapoda</taxon>
        <taxon>Insecta</taxon>
        <taxon>Pterygota</taxon>
        <taxon>Neoptera</taxon>
        <taxon>Endopterygota</taxon>
        <taxon>Coleoptera</taxon>
        <taxon>Polyphaga</taxon>
        <taxon>Elateriformia</taxon>
        <taxon>Elateroidea</taxon>
        <taxon>Elateridae</taxon>
        <taxon>Agrypninae</taxon>
        <taxon>Pyrophorini</taxon>
        <taxon>Ignelater</taxon>
    </lineage>
</organism>
<evidence type="ECO:0000313" key="1">
    <source>
        <dbReference type="EMBL" id="KAF2885589.1"/>
    </source>
</evidence>
<dbReference type="Proteomes" id="UP000801492">
    <property type="component" value="Unassembled WGS sequence"/>
</dbReference>
<name>A0A8K0CG44_IGNLU</name>
<dbReference type="EMBL" id="VTPC01089860">
    <property type="protein sequence ID" value="KAF2885589.1"/>
    <property type="molecule type" value="Genomic_DNA"/>
</dbReference>
<keyword evidence="2" id="KW-1185">Reference proteome</keyword>
<dbReference type="Gene3D" id="1.10.10.60">
    <property type="entry name" value="Homeodomain-like"/>
    <property type="match status" value="1"/>
</dbReference>
<sequence>MEQALKAISEKKMRWLLASKTYNVPCRTLRGKCYLGRHKPTFDMTLEEELMKHLKELEILFQQGEKVCWKGHSGHKSLEVLTFAKVNGQLPYAALRRFSLKANKHLLWAETAAVAYQLSND</sequence>
<reference evidence="1" key="1">
    <citation type="submission" date="2019-08" db="EMBL/GenBank/DDBJ databases">
        <title>The genome of the North American firefly Photinus pyralis.</title>
        <authorList>
            <consortium name="Photinus pyralis genome working group"/>
            <person name="Fallon T.R."/>
            <person name="Sander Lower S.E."/>
            <person name="Weng J.-K."/>
        </authorList>
    </citation>
    <scope>NUCLEOTIDE SEQUENCE</scope>
    <source>
        <strain evidence="1">TRF0915ILg1</strain>
        <tissue evidence="1">Whole body</tissue>
    </source>
</reference>
<comment type="caution">
    <text evidence="1">The sequence shown here is derived from an EMBL/GenBank/DDBJ whole genome shotgun (WGS) entry which is preliminary data.</text>
</comment>
<proteinExistence type="predicted"/>
<protein>
    <submittedName>
        <fullName evidence="1">Uncharacterized protein</fullName>
    </submittedName>
</protein>
<dbReference type="AlphaFoldDB" id="A0A8K0CG44"/>
<accession>A0A8K0CG44</accession>
<evidence type="ECO:0000313" key="2">
    <source>
        <dbReference type="Proteomes" id="UP000801492"/>
    </source>
</evidence>
<gene>
    <name evidence="1" type="ORF">ILUMI_20573</name>
</gene>